<proteinExistence type="inferred from homology"/>
<dbReference type="OrthoDB" id="9784724at2"/>
<feature type="domain" description="Tyr recombinase" evidence="5">
    <location>
        <begin position="230"/>
        <end position="407"/>
    </location>
</feature>
<dbReference type="GO" id="GO:0003677">
    <property type="term" value="F:DNA binding"/>
    <property type="evidence" value="ECO:0007669"/>
    <property type="project" value="UniProtKB-KW"/>
</dbReference>
<dbReference type="Gene3D" id="1.10.443.10">
    <property type="entry name" value="Intergrase catalytic core"/>
    <property type="match status" value="1"/>
</dbReference>
<dbReference type="InterPro" id="IPR050090">
    <property type="entry name" value="Tyrosine_recombinase_XerCD"/>
</dbReference>
<gene>
    <name evidence="6" type="ORF">CEW87_15295</name>
</gene>
<evidence type="ECO:0000256" key="4">
    <source>
        <dbReference type="ARBA" id="ARBA00023172"/>
    </source>
</evidence>
<dbReference type="PANTHER" id="PTHR30349:SF41">
    <property type="entry name" value="INTEGRASE_RECOMBINASE PROTEIN MJ0367-RELATED"/>
    <property type="match status" value="1"/>
</dbReference>
<dbReference type="InterPro" id="IPR002104">
    <property type="entry name" value="Integrase_catalytic"/>
</dbReference>
<dbReference type="PANTHER" id="PTHR30349">
    <property type="entry name" value="PHAGE INTEGRASE-RELATED"/>
    <property type="match status" value="1"/>
</dbReference>
<dbReference type="AlphaFoldDB" id="A0A2U8H528"/>
<dbReference type="Pfam" id="PF20172">
    <property type="entry name" value="DUF6538"/>
    <property type="match status" value="1"/>
</dbReference>
<protein>
    <recommendedName>
        <fullName evidence="5">Tyr recombinase domain-containing protein</fullName>
    </recommendedName>
</protein>
<dbReference type="Proteomes" id="UP000244902">
    <property type="component" value="Chromosome"/>
</dbReference>
<evidence type="ECO:0000313" key="6">
    <source>
        <dbReference type="EMBL" id="AWI80610.1"/>
    </source>
</evidence>
<dbReference type="InterPro" id="IPR011010">
    <property type="entry name" value="DNA_brk_join_enz"/>
</dbReference>
<evidence type="ECO:0000313" key="7">
    <source>
        <dbReference type="Proteomes" id="UP000244902"/>
    </source>
</evidence>
<dbReference type="SUPFAM" id="SSF56349">
    <property type="entry name" value="DNA breaking-rejoining enzymes"/>
    <property type="match status" value="1"/>
</dbReference>
<evidence type="ECO:0000256" key="1">
    <source>
        <dbReference type="ARBA" id="ARBA00008857"/>
    </source>
</evidence>
<reference evidence="6 7" key="1">
    <citation type="submission" date="2017-06" db="EMBL/GenBank/DDBJ databases">
        <title>Azoarcus sp. TSNA42 complete genome sequence.</title>
        <authorList>
            <person name="Woo J.-H."/>
            <person name="Kim H.-S."/>
        </authorList>
    </citation>
    <scope>NUCLEOTIDE SEQUENCE [LARGE SCALE GENOMIC DNA]</scope>
    <source>
        <strain evidence="6 7">TSNA42</strain>
    </source>
</reference>
<dbReference type="GO" id="GO:0015074">
    <property type="term" value="P:DNA integration"/>
    <property type="evidence" value="ECO:0007669"/>
    <property type="project" value="UniProtKB-KW"/>
</dbReference>
<dbReference type="Pfam" id="PF00589">
    <property type="entry name" value="Phage_integrase"/>
    <property type="match status" value="1"/>
</dbReference>
<name>A0A2U8H528_9RHOO</name>
<dbReference type="RefSeq" id="WP_108974336.1">
    <property type="nucleotide sequence ID" value="NZ_CP022188.1"/>
</dbReference>
<dbReference type="InterPro" id="IPR013762">
    <property type="entry name" value="Integrase-like_cat_sf"/>
</dbReference>
<dbReference type="GO" id="GO:0006310">
    <property type="term" value="P:DNA recombination"/>
    <property type="evidence" value="ECO:0007669"/>
    <property type="project" value="UniProtKB-KW"/>
</dbReference>
<keyword evidence="2" id="KW-0229">DNA integration</keyword>
<evidence type="ECO:0000256" key="2">
    <source>
        <dbReference type="ARBA" id="ARBA00022908"/>
    </source>
</evidence>
<keyword evidence="4" id="KW-0233">DNA recombination</keyword>
<organism evidence="6 7">
    <name type="scientific">Parazoarcus communis</name>
    <dbReference type="NCBI Taxonomy" id="41977"/>
    <lineage>
        <taxon>Bacteria</taxon>
        <taxon>Pseudomonadati</taxon>
        <taxon>Pseudomonadota</taxon>
        <taxon>Betaproteobacteria</taxon>
        <taxon>Rhodocyclales</taxon>
        <taxon>Zoogloeaceae</taxon>
        <taxon>Parazoarcus</taxon>
    </lineage>
</organism>
<dbReference type="EMBL" id="CP022188">
    <property type="protein sequence ID" value="AWI80610.1"/>
    <property type="molecule type" value="Genomic_DNA"/>
</dbReference>
<keyword evidence="3" id="KW-0238">DNA-binding</keyword>
<evidence type="ECO:0000259" key="5">
    <source>
        <dbReference type="PROSITE" id="PS51898"/>
    </source>
</evidence>
<dbReference type="PROSITE" id="PS51898">
    <property type="entry name" value="TYR_RECOMBINASE"/>
    <property type="match status" value="1"/>
</dbReference>
<accession>A0A2U8H528</accession>
<dbReference type="InterPro" id="IPR046668">
    <property type="entry name" value="DUF6538"/>
</dbReference>
<evidence type="ECO:0000256" key="3">
    <source>
        <dbReference type="ARBA" id="ARBA00023125"/>
    </source>
</evidence>
<comment type="similarity">
    <text evidence="1">Belongs to the 'phage' integrase family.</text>
</comment>
<sequence>MPNIEKRRNVWYATLHVPEDVRFQLGKSKLFQSLQTTDKRTAESRAAIVVAKWKAEIAQARGTSDPFLNEAMNWRRSVEQYDDKDLAESILLEHVETVVEPVKGFQTAKQFYDIASGQRRALALIVPEWKAGLQLEPKTIDQMVKDVGRMVEKFPTTEGLDRKSVRKWLEGLSTGPEQLSPSSIRRIVGFCRNFWRYLQETQEVSADSDSPFVVPSFAKESKRSKTSSKNGWIPFHPADVMKLHQKATEKKDHQLADLILIGAYTGARIEEICSLKASDVGLDFLKITDSKTSAGVRTIPIHSSLIDTVERLKKESTDGYLLSGLTFNKYNDRSNAVGKRFGRLKDASGYGEKQVFHSIRKTVVTLLENAGVSENLTADIVGHDKPRITYGLYSGGANLEVMREALEKVSYPKDSAK</sequence>